<dbReference type="InParanoid" id="A0A7R8Z0J0"/>
<organism evidence="2 3">
    <name type="scientific">Hermetia illucens</name>
    <name type="common">Black soldier fly</name>
    <dbReference type="NCBI Taxonomy" id="343691"/>
    <lineage>
        <taxon>Eukaryota</taxon>
        <taxon>Metazoa</taxon>
        <taxon>Ecdysozoa</taxon>
        <taxon>Arthropoda</taxon>
        <taxon>Hexapoda</taxon>
        <taxon>Insecta</taxon>
        <taxon>Pterygota</taxon>
        <taxon>Neoptera</taxon>
        <taxon>Endopterygota</taxon>
        <taxon>Diptera</taxon>
        <taxon>Brachycera</taxon>
        <taxon>Stratiomyomorpha</taxon>
        <taxon>Stratiomyidae</taxon>
        <taxon>Hermetiinae</taxon>
        <taxon>Hermetia</taxon>
    </lineage>
</organism>
<keyword evidence="3" id="KW-1185">Reference proteome</keyword>
<protein>
    <submittedName>
        <fullName evidence="2">Uncharacterized protein</fullName>
    </submittedName>
</protein>
<sequence length="73" mass="8931">MRRKRNRPGNFSGKFLQLRKKRRRVSFRAPPLTARFPLNVSVKRVFVTLQVTRRRRKKLRRQTRRGKVSRGER</sequence>
<feature type="region of interest" description="Disordered" evidence="1">
    <location>
        <begin position="54"/>
        <end position="73"/>
    </location>
</feature>
<evidence type="ECO:0000313" key="3">
    <source>
        <dbReference type="Proteomes" id="UP000594454"/>
    </source>
</evidence>
<evidence type="ECO:0000256" key="1">
    <source>
        <dbReference type="SAM" id="MobiDB-lite"/>
    </source>
</evidence>
<dbReference type="EMBL" id="LR899012">
    <property type="protein sequence ID" value="CAD7088786.1"/>
    <property type="molecule type" value="Genomic_DNA"/>
</dbReference>
<dbReference type="AlphaFoldDB" id="A0A7R8Z0J0"/>
<proteinExistence type="predicted"/>
<dbReference type="Proteomes" id="UP000594454">
    <property type="component" value="Chromosome 4"/>
</dbReference>
<evidence type="ECO:0000313" key="2">
    <source>
        <dbReference type="EMBL" id="CAD7088786.1"/>
    </source>
</evidence>
<accession>A0A7R8Z0J0</accession>
<reference evidence="2 3" key="1">
    <citation type="submission" date="2020-11" db="EMBL/GenBank/DDBJ databases">
        <authorList>
            <person name="Wallbank WR R."/>
            <person name="Pardo Diaz C."/>
            <person name="Kozak K."/>
            <person name="Martin S."/>
            <person name="Jiggins C."/>
            <person name="Moest M."/>
            <person name="Warren A I."/>
            <person name="Generalovic N T."/>
            <person name="Byers J.R.P. K."/>
            <person name="Montejo-Kovacevich G."/>
            <person name="Yen C E."/>
        </authorList>
    </citation>
    <scope>NUCLEOTIDE SEQUENCE [LARGE SCALE GENOMIC DNA]</scope>
</reference>
<gene>
    <name evidence="2" type="ORF">HERILL_LOCUS11381</name>
</gene>
<name>A0A7R8Z0J0_HERIL</name>